<dbReference type="RefSeq" id="WP_015277217.1">
    <property type="nucleotide sequence ID" value="NC_019936.1"/>
</dbReference>
<dbReference type="AlphaFoldDB" id="L0GNK8"/>
<dbReference type="InterPro" id="IPR000811">
    <property type="entry name" value="Glyco_trans_35"/>
</dbReference>
<dbReference type="EMBL" id="CP003071">
    <property type="protein sequence ID" value="AGA86955.1"/>
    <property type="molecule type" value="Genomic_DNA"/>
</dbReference>
<dbReference type="NCBIfam" id="TIGR02094">
    <property type="entry name" value="more_P_ylases"/>
    <property type="match status" value="1"/>
</dbReference>
<dbReference type="eggNOG" id="COG0058">
    <property type="taxonomic scope" value="Bacteria"/>
</dbReference>
<name>L0GNK8_STUST</name>
<dbReference type="Pfam" id="PF11897">
    <property type="entry name" value="DUF3417"/>
    <property type="match status" value="1"/>
</dbReference>
<dbReference type="InterPro" id="IPR024517">
    <property type="entry name" value="Glycogen_phosphorylase_DUF3417"/>
</dbReference>
<evidence type="ECO:0000256" key="2">
    <source>
        <dbReference type="ARBA" id="ARBA00006047"/>
    </source>
</evidence>
<dbReference type="GO" id="GO:0005975">
    <property type="term" value="P:carbohydrate metabolic process"/>
    <property type="evidence" value="ECO:0007669"/>
    <property type="project" value="InterPro"/>
</dbReference>
<keyword evidence="4" id="KW-0663">Pyridoxal phosphate</keyword>
<comment type="similarity">
    <text evidence="2">Belongs to the glycogen phosphorylase family.</text>
</comment>
<proteinExistence type="inferred from homology"/>
<protein>
    <submittedName>
        <fullName evidence="6">Alpha-glucan phosphorylase</fullName>
    </submittedName>
</protein>
<feature type="modified residue" description="N6-(pyridoxal phosphate)lysine" evidence="4">
    <location>
        <position position="603"/>
    </location>
</feature>
<dbReference type="PANTHER" id="PTHR42655:SF1">
    <property type="entry name" value="GLYCOGEN PHOSPHORYLASE"/>
    <property type="match status" value="1"/>
</dbReference>
<comment type="catalytic activity">
    <reaction evidence="1">
        <text>[(1-&gt;4)-alpha-D-glucosyl](n) + phosphate = [(1-&gt;4)-alpha-D-glucosyl](n-1) + alpha-D-glucose 1-phosphate</text>
        <dbReference type="Rhea" id="RHEA:41732"/>
        <dbReference type="Rhea" id="RHEA-COMP:9584"/>
        <dbReference type="Rhea" id="RHEA-COMP:9586"/>
        <dbReference type="ChEBI" id="CHEBI:15444"/>
        <dbReference type="ChEBI" id="CHEBI:43474"/>
        <dbReference type="ChEBI" id="CHEBI:58601"/>
        <dbReference type="EC" id="2.4.1.1"/>
    </reaction>
</comment>
<dbReference type="InterPro" id="IPR052182">
    <property type="entry name" value="Glycogen/Maltodextrin_Phosph"/>
</dbReference>
<accession>L0GNK8</accession>
<gene>
    <name evidence="6" type="ORF">Psest_2433</name>
</gene>
<evidence type="ECO:0000256" key="4">
    <source>
        <dbReference type="PIRSR" id="PIRSR000460-1"/>
    </source>
</evidence>
<dbReference type="KEGG" id="psh:Psest_2433"/>
<evidence type="ECO:0000313" key="6">
    <source>
        <dbReference type="EMBL" id="AGA86955.1"/>
    </source>
</evidence>
<dbReference type="STRING" id="644801.Psest_2433"/>
<evidence type="ECO:0000256" key="3">
    <source>
        <dbReference type="ARBA" id="ARBA00022533"/>
    </source>
</evidence>
<keyword evidence="3" id="KW-0021">Allosteric enzyme</keyword>
<dbReference type="PANTHER" id="PTHR42655">
    <property type="entry name" value="GLYCOGEN PHOSPHORYLASE"/>
    <property type="match status" value="1"/>
</dbReference>
<organism evidence="6 7">
    <name type="scientific">Stutzerimonas stutzeri RCH2</name>
    <dbReference type="NCBI Taxonomy" id="644801"/>
    <lineage>
        <taxon>Bacteria</taxon>
        <taxon>Pseudomonadati</taxon>
        <taxon>Pseudomonadota</taxon>
        <taxon>Gammaproteobacteria</taxon>
        <taxon>Pseudomonadales</taxon>
        <taxon>Pseudomonadaceae</taxon>
        <taxon>Stutzerimonas</taxon>
    </lineage>
</organism>
<dbReference type="SUPFAM" id="SSF53756">
    <property type="entry name" value="UDP-Glycosyltransferase/glycogen phosphorylase"/>
    <property type="match status" value="1"/>
</dbReference>
<evidence type="ECO:0000313" key="7">
    <source>
        <dbReference type="Proteomes" id="UP000010820"/>
    </source>
</evidence>
<reference evidence="6 7" key="1">
    <citation type="submission" date="2011-10" db="EMBL/GenBank/DDBJ databases">
        <title>Complete sequence of chromosome of Pseudomonas stutzeri RCH2.</title>
        <authorList>
            <consortium name="US DOE Joint Genome Institute"/>
            <person name="Lucas S."/>
            <person name="Han J."/>
            <person name="Lapidus A."/>
            <person name="Cheng J.-F."/>
            <person name="Goodwin L."/>
            <person name="Pitluck S."/>
            <person name="Peters L."/>
            <person name="Ovchinnikova G."/>
            <person name="Zeytun A."/>
            <person name="Lu M."/>
            <person name="Detter J.C."/>
            <person name="Han C."/>
            <person name="Tapia R."/>
            <person name="Land M."/>
            <person name="Hauser L."/>
            <person name="Kyrpides N."/>
            <person name="Ivanova N."/>
            <person name="Pagani I."/>
            <person name="Chakraborty R."/>
            <person name="Arkin A."/>
            <person name="Dehal P."/>
            <person name="Wall J."/>
            <person name="Hazen T."/>
            <person name="Woyke T."/>
        </authorList>
    </citation>
    <scope>NUCLEOTIDE SEQUENCE [LARGE SCALE GENOMIC DNA]</scope>
    <source>
        <strain evidence="6 7">RCH2</strain>
    </source>
</reference>
<dbReference type="PIRSF" id="PIRSF000460">
    <property type="entry name" value="Pprylas_GlgP"/>
    <property type="match status" value="1"/>
</dbReference>
<evidence type="ECO:0000256" key="1">
    <source>
        <dbReference type="ARBA" id="ARBA00001275"/>
    </source>
</evidence>
<dbReference type="GO" id="GO:0008184">
    <property type="term" value="F:glycogen phosphorylase activity"/>
    <property type="evidence" value="ECO:0007669"/>
    <property type="project" value="InterPro"/>
</dbReference>
<sequence>MTPAPERPAITPETLRRLAFDQSIRWTSQNDDLWQLIDNDLWQLTRNPSLILSTVPEQRLEAILQRAECHRLVEGIVEAQQARLERPTWFASQNCGETLTRVAYFSMEYMLSEALPIYSGGLGNVAGDQLKAASDLGVPVTAVGMLWQHGYFRQSIGPDTHQQALYPVNDTRQMPIEPLLDADGAPLRLAIQLPGLQIWLRGWQATVGLNRLLLLDTNDPANPPIARLIASELYGGDNEMRLRQELVLGIGGWRLLEAAGLRPDVLHLNDGHAAFAVLERARSHMARERVSFSVALNATRAGNLFTTHTPVEAGFDRFPPELVSNYLERYAEYELGISLQALLAMGRKQPQDPREPFNMAYLATRGAGAVNAVSQLHGRTSRYIFRELYPRWPIESVPVGHVTNGIHLPTWVSPDAEAHWYELHGDDIPWRGTDQGSVDELLARVDDRWLWQIRQYARGELLAFVRSHLARSLAVHGASPAEIEVAGSRLHPEHLTLGFARRFASYKRPNLLLQDPERLAAILTHPAYPVQLLVAGKAHPADRTGQALLSEWQRFAARADIAGRVIFLEDYDMRIARHMVQGVDVWLNTPRRPWEASGTSGMKVLANGGLNLSQLDGWWAEAYAADLGWAVGDGLEHEPEHDAADAEQLYRLLEEQVVPCFYRRDEQQIPAAWVKRMRRSMSELVERFSADRTVREYTERYYLPLATAYRQRCADGSASASALSRQITCLRSYWHELAFEQIEWRSESDIHHVEVRLHLGRIEPQQITVQLFAEPQGGEPAAVHALTLQHHDGAYATFQGDVITQRPPADYTARVIPSSVLGLAVPLELSLILWQR</sequence>
<feature type="domain" description="DUF3417" evidence="5">
    <location>
        <begin position="14"/>
        <end position="115"/>
    </location>
</feature>
<dbReference type="PATRIC" id="fig|644801.3.peg.2376"/>
<dbReference type="Proteomes" id="UP000010820">
    <property type="component" value="Chromosome"/>
</dbReference>
<dbReference type="HOGENOM" id="CLU_015112_0_0_6"/>
<dbReference type="GO" id="GO:0030170">
    <property type="term" value="F:pyridoxal phosphate binding"/>
    <property type="evidence" value="ECO:0007669"/>
    <property type="project" value="InterPro"/>
</dbReference>
<evidence type="ECO:0000259" key="5">
    <source>
        <dbReference type="Pfam" id="PF11897"/>
    </source>
</evidence>
<dbReference type="Gene3D" id="3.40.50.2000">
    <property type="entry name" value="Glycogen Phosphorylase B"/>
    <property type="match status" value="3"/>
</dbReference>
<dbReference type="Pfam" id="PF00343">
    <property type="entry name" value="Phosphorylase"/>
    <property type="match status" value="1"/>
</dbReference>
<dbReference type="InterPro" id="IPR011834">
    <property type="entry name" value="Agluc_phsphrylas"/>
</dbReference>